<sequence length="533" mass="54156">MEFDFTSLSFGGADHVQCWDAKRITALRPDDQELLRQMLDTFGKKSAVAQGLGAPVTDIYRLRSTDQRLYLHMYRQTNKTVILGGLKVGTKRLYVRTLTADLLEIEPVCVLDFYVHESMQRQGVGKHLFEHFLTTEGLDPGCLAYDRPSPKLLGFLKKHYGLYEYVPQSNNYVVFSRYFDLNPLGSRAGGGQGRIAASRGSISSLGTPMGHIHPLHGPRSTPPPLAAPPAVHPSWGAGGMPASVGQSPSFGARWAANNFGSGGVTGSAAAPPYPATSYSQEDGGMGSTAGGGGGSTVGSGSGGGGAGFSGGDSLDAFTRHNTQSSQPQYHSPPRGPVAPWDAPGPSGPPPGSRQGYTSRPPWAVDDAPGPFPGHSTGSGSGGYGTGSSGRGGAPPPMPTYAAGSPSRATPPDHNYHRAGGLGGNPSRTPLQSILSGGAHGPHALGASAAGPGAGPHMRALQQQVAAMQVQSPGSGPMGGGYGGGPGPGYATPGAGAGSGPLAPEEPAGAGRGAAKIAALAQRSGAGAADCLVW</sequence>
<evidence type="ECO:0000313" key="7">
    <source>
        <dbReference type="Proteomes" id="UP000612055"/>
    </source>
</evidence>
<organism evidence="6 7">
    <name type="scientific">Edaphochlamys debaryana</name>
    <dbReference type="NCBI Taxonomy" id="47281"/>
    <lineage>
        <taxon>Eukaryota</taxon>
        <taxon>Viridiplantae</taxon>
        <taxon>Chlorophyta</taxon>
        <taxon>core chlorophytes</taxon>
        <taxon>Chlorophyceae</taxon>
        <taxon>CS clade</taxon>
        <taxon>Chlamydomonadales</taxon>
        <taxon>Chlamydomonadales incertae sedis</taxon>
        <taxon>Edaphochlamys</taxon>
    </lineage>
</organism>
<keyword evidence="2 3" id="KW-0012">Acyltransferase</keyword>
<dbReference type="CDD" id="cd04301">
    <property type="entry name" value="NAT_SF"/>
    <property type="match status" value="1"/>
</dbReference>
<comment type="catalytic activity">
    <reaction evidence="3">
        <text>L-lysyl-[alpha-tubulin] + acetyl-CoA = N(6)-acetyl-L-lysyl-[alpha-tubulin] + CoA + H(+)</text>
        <dbReference type="Rhea" id="RHEA:15277"/>
        <dbReference type="Rhea" id="RHEA-COMP:11278"/>
        <dbReference type="Rhea" id="RHEA-COMP:11279"/>
        <dbReference type="ChEBI" id="CHEBI:15378"/>
        <dbReference type="ChEBI" id="CHEBI:29969"/>
        <dbReference type="ChEBI" id="CHEBI:57287"/>
        <dbReference type="ChEBI" id="CHEBI:57288"/>
        <dbReference type="ChEBI" id="CHEBI:61930"/>
        <dbReference type="EC" id="2.3.1.108"/>
    </reaction>
</comment>
<name>A0A836BY83_9CHLO</name>
<protein>
    <recommendedName>
        <fullName evidence="3">Alpha-tubulin N-acetyltransferase</fullName>
        <shortName evidence="3">Alpha-TAT</shortName>
        <shortName evidence="3">TAT</shortName>
        <ecNumber evidence="3">2.3.1.108</ecNumber>
    </recommendedName>
    <alternativeName>
        <fullName evidence="3">Acetyltransferase mec-17 homolog</fullName>
    </alternativeName>
</protein>
<dbReference type="AlphaFoldDB" id="A0A836BY83"/>
<dbReference type="InterPro" id="IPR016181">
    <property type="entry name" value="Acyl_CoA_acyltransferase"/>
</dbReference>
<feature type="site" description="Crucial for catalytic activity" evidence="3">
    <location>
        <position position="50"/>
    </location>
</feature>
<dbReference type="InterPro" id="IPR007965">
    <property type="entry name" value="GNAT_ATAT"/>
</dbReference>
<feature type="compositionally biased region" description="Pro residues" evidence="4">
    <location>
        <begin position="220"/>
        <end position="231"/>
    </location>
</feature>
<dbReference type="GO" id="GO:0019799">
    <property type="term" value="F:tubulin N-acetyltransferase activity"/>
    <property type="evidence" value="ECO:0007669"/>
    <property type="project" value="UniProtKB-UniRule"/>
</dbReference>
<feature type="region of interest" description="Disordered" evidence="4">
    <location>
        <begin position="219"/>
        <end position="242"/>
    </location>
</feature>
<feature type="binding site" evidence="3">
    <location>
        <begin position="149"/>
        <end position="158"/>
    </location>
    <ligand>
        <name>acetyl-CoA</name>
        <dbReference type="ChEBI" id="CHEBI:57288"/>
    </ligand>
</feature>
<keyword evidence="1 3" id="KW-0808">Transferase</keyword>
<dbReference type="HAMAP" id="MF_03130">
    <property type="entry name" value="mec17"/>
    <property type="match status" value="1"/>
</dbReference>
<evidence type="ECO:0000256" key="1">
    <source>
        <dbReference type="ARBA" id="ARBA00022679"/>
    </source>
</evidence>
<dbReference type="EC" id="2.3.1.108" evidence="3"/>
<comment type="similarity">
    <text evidence="3">Belongs to the acetyltransferase ATAT1 family.</text>
</comment>
<dbReference type="GO" id="GO:0070507">
    <property type="term" value="P:regulation of microtubule cytoskeleton organization"/>
    <property type="evidence" value="ECO:0007669"/>
    <property type="project" value="UniProtKB-UniRule"/>
</dbReference>
<dbReference type="Gene3D" id="3.40.630.30">
    <property type="match status" value="1"/>
</dbReference>
<gene>
    <name evidence="6" type="ORF">HYH03_009757</name>
</gene>
<dbReference type="PROSITE" id="PS51730">
    <property type="entry name" value="GNAT_ATAT"/>
    <property type="match status" value="1"/>
</dbReference>
<evidence type="ECO:0000256" key="2">
    <source>
        <dbReference type="ARBA" id="ARBA00023315"/>
    </source>
</evidence>
<accession>A0A836BY83</accession>
<feature type="compositionally biased region" description="Gly residues" evidence="4">
    <location>
        <begin position="475"/>
        <end position="487"/>
    </location>
</feature>
<feature type="compositionally biased region" description="Polar residues" evidence="4">
    <location>
        <begin position="319"/>
        <end position="329"/>
    </location>
</feature>
<reference evidence="6" key="1">
    <citation type="journal article" date="2020" name="bioRxiv">
        <title>Comparative genomics of Chlamydomonas.</title>
        <authorList>
            <person name="Craig R.J."/>
            <person name="Hasan A.R."/>
            <person name="Ness R.W."/>
            <person name="Keightley P.D."/>
        </authorList>
    </citation>
    <scope>NUCLEOTIDE SEQUENCE</scope>
    <source>
        <strain evidence="6">CCAP 11/70</strain>
    </source>
</reference>
<feature type="compositionally biased region" description="Low complexity" evidence="4">
    <location>
        <begin position="465"/>
        <end position="474"/>
    </location>
</feature>
<proteinExistence type="inferred from homology"/>
<dbReference type="InterPro" id="IPR038746">
    <property type="entry name" value="Atat"/>
</dbReference>
<feature type="region of interest" description="Disordered" evidence="4">
    <location>
        <begin position="465"/>
        <end position="513"/>
    </location>
</feature>
<dbReference type="SUPFAM" id="SSF55729">
    <property type="entry name" value="Acyl-CoA N-acyltransferases (Nat)"/>
    <property type="match status" value="1"/>
</dbReference>
<comment type="function">
    <text evidence="3">Specifically acetylates 'Lys-40' in alpha-tubulin on the lumenal side of microtubules. Promotes microtubule destabilization and accelerates microtubule dynamics; this activity may be independent of acetylation activity. Acetylates alpha-tubulin with a slow enzymatic rate, due to a catalytic site that is not optimized for acetyl transfer. Enters the microtubule through each end and diffuses quickly throughout the lumen of microtubules. Acetylates only long/old microtubules because of its slow acetylation rate since it does not have time to act on dynamically unstable microtubules before the enzyme is released.</text>
</comment>
<comment type="caution">
    <text evidence="6">The sequence shown here is derived from an EMBL/GenBank/DDBJ whole genome shotgun (WGS) entry which is preliminary data.</text>
</comment>
<evidence type="ECO:0000256" key="4">
    <source>
        <dbReference type="SAM" id="MobiDB-lite"/>
    </source>
</evidence>
<evidence type="ECO:0000313" key="6">
    <source>
        <dbReference type="EMBL" id="KAG2492028.1"/>
    </source>
</evidence>
<feature type="compositionally biased region" description="Gly residues" evidence="4">
    <location>
        <begin position="283"/>
        <end position="310"/>
    </location>
</feature>
<dbReference type="EMBL" id="JAEHOE010000048">
    <property type="protein sequence ID" value="KAG2492028.1"/>
    <property type="molecule type" value="Genomic_DNA"/>
</dbReference>
<evidence type="ECO:0000259" key="5">
    <source>
        <dbReference type="PROSITE" id="PS51730"/>
    </source>
</evidence>
<feature type="domain" description="N-acetyltransferase" evidence="5">
    <location>
        <begin position="1"/>
        <end position="179"/>
    </location>
</feature>
<feature type="compositionally biased region" description="Gly residues" evidence="4">
    <location>
        <begin position="376"/>
        <end position="392"/>
    </location>
</feature>
<evidence type="ECO:0000256" key="3">
    <source>
        <dbReference type="HAMAP-Rule" id="MF_03130"/>
    </source>
</evidence>
<keyword evidence="7" id="KW-1185">Reference proteome</keyword>
<dbReference type="PANTHER" id="PTHR12327">
    <property type="entry name" value="ALPHA-TUBULIN N-ACETYLTRANSFERASE 1"/>
    <property type="match status" value="1"/>
</dbReference>
<dbReference type="PANTHER" id="PTHR12327:SF0">
    <property type="entry name" value="ALPHA-TUBULIN N-ACETYLTRANSFERASE 1"/>
    <property type="match status" value="1"/>
</dbReference>
<dbReference type="OrthoDB" id="447510at2759"/>
<dbReference type="Pfam" id="PF05301">
    <property type="entry name" value="Acetyltransf_16"/>
    <property type="match status" value="1"/>
</dbReference>
<dbReference type="GO" id="GO:0005874">
    <property type="term" value="C:microtubule"/>
    <property type="evidence" value="ECO:0007669"/>
    <property type="project" value="InterPro"/>
</dbReference>
<feature type="region of interest" description="Disordered" evidence="4">
    <location>
        <begin position="273"/>
        <end position="427"/>
    </location>
</feature>
<dbReference type="Proteomes" id="UP000612055">
    <property type="component" value="Unassembled WGS sequence"/>
</dbReference>
<feature type="binding site" evidence="3">
    <location>
        <begin position="113"/>
        <end position="126"/>
    </location>
    <ligand>
        <name>acetyl-CoA</name>
        <dbReference type="ChEBI" id="CHEBI:57288"/>
    </ligand>
</feature>
<feature type="compositionally biased region" description="Low complexity" evidence="4">
    <location>
        <begin position="488"/>
        <end position="513"/>
    </location>
</feature>